<evidence type="ECO:0000313" key="19">
    <source>
        <dbReference type="EMBL" id="SPZ01766.1"/>
    </source>
</evidence>
<dbReference type="InterPro" id="IPR024072">
    <property type="entry name" value="DHFR-like_dom_sf"/>
</dbReference>
<dbReference type="NCBIfam" id="TIGR00326">
    <property type="entry name" value="eubact_ribD"/>
    <property type="match status" value="1"/>
</dbReference>
<feature type="binding site" evidence="15">
    <location>
        <position position="227"/>
    </location>
    <ligand>
        <name>substrate</name>
    </ligand>
</feature>
<dbReference type="InterPro" id="IPR002125">
    <property type="entry name" value="CMP_dCMP_dom"/>
</dbReference>
<dbReference type="EC" id="3.5.4.26" evidence="13"/>
<evidence type="ECO:0000256" key="17">
    <source>
        <dbReference type="SAM" id="MobiDB-lite"/>
    </source>
</evidence>
<comment type="function">
    <text evidence="1 13">Converts 2,5-diamino-6-(ribosylamino)-4(3h)-pyrimidinone 5'-phosphate into 5-amino-6-(ribosylamino)-2,4(1h,3h)-pyrimidinedione 5'-phosphate.</text>
</comment>
<proteinExistence type="inferred from homology"/>
<dbReference type="SUPFAM" id="SSF53927">
    <property type="entry name" value="Cytidine deaminase-like"/>
    <property type="match status" value="1"/>
</dbReference>
<dbReference type="PIRSF" id="PIRSF006769">
    <property type="entry name" value="RibD"/>
    <property type="match status" value="1"/>
</dbReference>
<comment type="catalytic activity">
    <reaction evidence="13">
        <text>2,5-diamino-6-hydroxy-4-(5-phosphoribosylamino)-pyrimidine + H2O + H(+) = 5-amino-6-(5-phospho-D-ribosylamino)uracil + NH4(+)</text>
        <dbReference type="Rhea" id="RHEA:21868"/>
        <dbReference type="ChEBI" id="CHEBI:15377"/>
        <dbReference type="ChEBI" id="CHEBI:15378"/>
        <dbReference type="ChEBI" id="CHEBI:28938"/>
        <dbReference type="ChEBI" id="CHEBI:58453"/>
        <dbReference type="ChEBI" id="CHEBI:58614"/>
        <dbReference type="EC" id="3.5.4.26"/>
    </reaction>
</comment>
<comment type="cofactor">
    <cofactor evidence="13 16">
        <name>Zn(2+)</name>
        <dbReference type="ChEBI" id="CHEBI:29105"/>
    </cofactor>
    <text evidence="13 16">Binds 1 zinc ion.</text>
</comment>
<dbReference type="PANTHER" id="PTHR38011:SF7">
    <property type="entry name" value="2,5-DIAMINO-6-RIBOSYLAMINO-4(3H)-PYRIMIDINONE 5'-PHOSPHATE REDUCTASE"/>
    <property type="match status" value="1"/>
</dbReference>
<evidence type="ECO:0000256" key="14">
    <source>
        <dbReference type="PIRSR" id="PIRSR006769-1"/>
    </source>
</evidence>
<feature type="binding site" evidence="15">
    <location>
        <position position="177"/>
    </location>
    <ligand>
        <name>NADP(+)</name>
        <dbReference type="ChEBI" id="CHEBI:58349"/>
    </ligand>
</feature>
<feature type="binding site" evidence="15">
    <location>
        <position position="256"/>
    </location>
    <ligand>
        <name>NADP(+)</name>
        <dbReference type="ChEBI" id="CHEBI:58349"/>
    </ligand>
</feature>
<keyword evidence="11 13" id="KW-0560">Oxidoreductase</keyword>
<evidence type="ECO:0000256" key="5">
    <source>
        <dbReference type="ARBA" id="ARBA00007417"/>
    </source>
</evidence>
<evidence type="ECO:0000256" key="1">
    <source>
        <dbReference type="ARBA" id="ARBA00002151"/>
    </source>
</evidence>
<keyword evidence="6 13" id="KW-0686">Riboflavin biosynthesis</keyword>
<dbReference type="InterPro" id="IPR011549">
    <property type="entry name" value="RibD_C"/>
</dbReference>
<dbReference type="GO" id="GO:0050661">
    <property type="term" value="F:NADP binding"/>
    <property type="evidence" value="ECO:0007669"/>
    <property type="project" value="InterPro"/>
</dbReference>
<feature type="active site" description="Proton donor" evidence="14">
    <location>
        <position position="75"/>
    </location>
</feature>
<comment type="pathway">
    <text evidence="2 13">Cofactor biosynthesis; riboflavin biosynthesis; 5-amino-6-(D-ribitylamino)uracil from GTP: step 2/4.</text>
</comment>
<evidence type="ECO:0000256" key="10">
    <source>
        <dbReference type="ARBA" id="ARBA00022857"/>
    </source>
</evidence>
<keyword evidence="7 13" id="KW-0479">Metal-binding</keyword>
<evidence type="ECO:0000256" key="9">
    <source>
        <dbReference type="ARBA" id="ARBA00022833"/>
    </source>
</evidence>
<dbReference type="SUPFAM" id="SSF53597">
    <property type="entry name" value="Dihydrofolate reductase-like"/>
    <property type="match status" value="1"/>
</dbReference>
<dbReference type="AlphaFoldDB" id="A0A2X2C7T5"/>
<evidence type="ECO:0000256" key="4">
    <source>
        <dbReference type="ARBA" id="ARBA00005259"/>
    </source>
</evidence>
<dbReference type="InterPro" id="IPR016193">
    <property type="entry name" value="Cytidine_deaminase-like"/>
</dbReference>
<feature type="binding site" evidence="16">
    <location>
        <position position="107"/>
    </location>
    <ligand>
        <name>Zn(2+)</name>
        <dbReference type="ChEBI" id="CHEBI:29105"/>
        <note>catalytic</note>
    </ligand>
</feature>
<dbReference type="GO" id="GO:0008270">
    <property type="term" value="F:zinc ion binding"/>
    <property type="evidence" value="ECO:0007669"/>
    <property type="project" value="InterPro"/>
</dbReference>
<feature type="binding site" evidence="15">
    <location>
        <position position="223"/>
    </location>
    <ligand>
        <name>NADP(+)</name>
        <dbReference type="ChEBI" id="CHEBI:58349"/>
    </ligand>
</feature>
<evidence type="ECO:0000256" key="8">
    <source>
        <dbReference type="ARBA" id="ARBA00022801"/>
    </source>
</evidence>
<dbReference type="GO" id="GO:0008835">
    <property type="term" value="F:diaminohydroxyphosphoribosylaminopyrimidine deaminase activity"/>
    <property type="evidence" value="ECO:0007669"/>
    <property type="project" value="UniProtKB-EC"/>
</dbReference>
<evidence type="ECO:0000256" key="3">
    <source>
        <dbReference type="ARBA" id="ARBA00004910"/>
    </source>
</evidence>
<evidence type="ECO:0000256" key="2">
    <source>
        <dbReference type="ARBA" id="ARBA00004882"/>
    </source>
</evidence>
<comment type="pathway">
    <text evidence="3 13">Cofactor biosynthesis; riboflavin biosynthesis; 5-amino-6-(D-ribitylamino)uracil from GTP: step 3/4.</text>
</comment>
<organism evidence="19 20">
    <name type="scientific">Pseudomonas luteola</name>
    <dbReference type="NCBI Taxonomy" id="47886"/>
    <lineage>
        <taxon>Bacteria</taxon>
        <taxon>Pseudomonadati</taxon>
        <taxon>Pseudomonadota</taxon>
        <taxon>Gammaproteobacteria</taxon>
        <taxon>Pseudomonadales</taxon>
        <taxon>Pseudomonadaceae</taxon>
        <taxon>Pseudomonas</taxon>
    </lineage>
</organism>
<sequence>MSTVDSSDHAGAASRGGNPNASEPADQFYMTRALELARQGLYSTHPNPRVGCVIVKDGQVIGEGWHVRAGEPHAEVHALRQAGARAQGASAYVTLEPCSHFGRTPPCADALVSARVGRVVAAMQDPNPQVAGRGLKRLAEAGIQVACGVLENEARALNQGFIKRMVTGLPFVRVKLAMSLDGRTAMASGESQWITGPAARTQVQRLRAQSSVVLTGADTVLMDKARLTVRAEELGETVEQAALAMGRQPQRVLVDSRYRVPLDAAFFQAGPAWVAALSTERAAQYQSQGHELLALPGDQGHIALLPLLQLLADRGVNEVLVEAGPQLAGAFARQGLVDEFHFFMAPKLLGSTARPLLAWPLEIMSEAPELEIIEITPVGRDWHIVAKPISGAPAPLISDVSR</sequence>
<dbReference type="Gene3D" id="3.40.140.10">
    <property type="entry name" value="Cytidine Deaminase, domain 2"/>
    <property type="match status" value="1"/>
</dbReference>
<feature type="binding site" evidence="15">
    <location>
        <position position="230"/>
    </location>
    <ligand>
        <name>substrate</name>
    </ligand>
</feature>
<keyword evidence="8 13" id="KW-0378">Hydrolase</keyword>
<feature type="binding site" evidence="15">
    <location>
        <position position="193"/>
    </location>
    <ligand>
        <name>NADP(+)</name>
        <dbReference type="ChEBI" id="CHEBI:58349"/>
    </ligand>
</feature>
<dbReference type="Proteomes" id="UP000250443">
    <property type="component" value="Unassembled WGS sequence"/>
</dbReference>
<evidence type="ECO:0000256" key="7">
    <source>
        <dbReference type="ARBA" id="ARBA00022723"/>
    </source>
</evidence>
<dbReference type="EMBL" id="UAUF01000005">
    <property type="protein sequence ID" value="SPZ01766.1"/>
    <property type="molecule type" value="Genomic_DNA"/>
</dbReference>
<dbReference type="CDD" id="cd01284">
    <property type="entry name" value="Riboflavin_deaminase-reductase"/>
    <property type="match status" value="1"/>
</dbReference>
<evidence type="ECO:0000256" key="12">
    <source>
        <dbReference type="ARBA" id="ARBA00023268"/>
    </source>
</evidence>
<name>A0A2X2C7T5_PSELU</name>
<evidence type="ECO:0000259" key="18">
    <source>
        <dbReference type="PROSITE" id="PS51747"/>
    </source>
</evidence>
<comment type="similarity">
    <text evidence="5 13">In the C-terminal section; belongs to the HTP reductase family.</text>
</comment>
<feature type="binding site" evidence="16">
    <location>
        <position position="73"/>
    </location>
    <ligand>
        <name>Zn(2+)</name>
        <dbReference type="ChEBI" id="CHEBI:29105"/>
        <note>catalytic</note>
    </ligand>
</feature>
<evidence type="ECO:0000256" key="16">
    <source>
        <dbReference type="PIRSR" id="PIRSR006769-3"/>
    </source>
</evidence>
<dbReference type="FunFam" id="3.40.140.10:FF:000025">
    <property type="entry name" value="Riboflavin biosynthesis protein RibD"/>
    <property type="match status" value="1"/>
</dbReference>
<feature type="binding site" evidence="16">
    <location>
        <position position="98"/>
    </location>
    <ligand>
        <name>Zn(2+)</name>
        <dbReference type="ChEBI" id="CHEBI:29105"/>
        <note>catalytic</note>
    </ligand>
</feature>
<accession>A0A2X2C7T5</accession>
<dbReference type="GO" id="GO:0009231">
    <property type="term" value="P:riboflavin biosynthetic process"/>
    <property type="evidence" value="ECO:0007669"/>
    <property type="project" value="UniProtKB-UniPathway"/>
</dbReference>
<dbReference type="PROSITE" id="PS51747">
    <property type="entry name" value="CYT_DCMP_DEAMINASES_2"/>
    <property type="match status" value="1"/>
</dbReference>
<feature type="binding site" evidence="15">
    <location>
        <position position="219"/>
    </location>
    <ligand>
        <name>NADP(+)</name>
        <dbReference type="ChEBI" id="CHEBI:58349"/>
    </ligand>
</feature>
<feature type="binding site" evidence="15">
    <location>
        <begin position="324"/>
        <end position="330"/>
    </location>
    <ligand>
        <name>NADP(+)</name>
        <dbReference type="ChEBI" id="CHEBI:58349"/>
    </ligand>
</feature>
<dbReference type="Pfam" id="PF00383">
    <property type="entry name" value="dCMP_cyt_deam_1"/>
    <property type="match status" value="1"/>
</dbReference>
<feature type="binding site" evidence="15">
    <location>
        <position position="191"/>
    </location>
    <ligand>
        <name>substrate</name>
    </ligand>
</feature>
<comment type="similarity">
    <text evidence="4 13">In the N-terminal section; belongs to the cytidine and deoxycytidylate deaminase family.</text>
</comment>
<feature type="domain" description="CMP/dCMP-type deaminase" evidence="18">
    <location>
        <begin position="24"/>
        <end position="146"/>
    </location>
</feature>
<keyword evidence="10 13" id="KW-0521">NADP</keyword>
<evidence type="ECO:0000256" key="6">
    <source>
        <dbReference type="ARBA" id="ARBA00022619"/>
    </source>
</evidence>
<reference evidence="19 20" key="1">
    <citation type="submission" date="2018-06" db="EMBL/GenBank/DDBJ databases">
        <authorList>
            <consortium name="Pathogen Informatics"/>
            <person name="Doyle S."/>
        </authorList>
    </citation>
    <scope>NUCLEOTIDE SEQUENCE [LARGE SCALE GENOMIC DNA]</scope>
    <source>
        <strain evidence="19 20">NCTC11842</strain>
    </source>
</reference>
<protein>
    <recommendedName>
        <fullName evidence="13">Riboflavin biosynthesis protein RibD</fullName>
    </recommendedName>
    <domain>
        <recommendedName>
            <fullName evidence="13">Diaminohydroxyphosphoribosylaminopyrimidine deaminase</fullName>
            <shortName evidence="13">DRAP deaminase</shortName>
            <ecNumber evidence="13">3.5.4.26</ecNumber>
        </recommendedName>
        <alternativeName>
            <fullName evidence="13">Riboflavin-specific deaminase</fullName>
        </alternativeName>
    </domain>
    <domain>
        <recommendedName>
            <fullName evidence="13">5-amino-6-(5-phosphoribosylamino)uracil reductase</fullName>
            <ecNumber evidence="13">1.1.1.193</ecNumber>
        </recommendedName>
        <alternativeName>
            <fullName evidence="13">HTP reductase</fullName>
        </alternativeName>
    </domain>
</protein>
<evidence type="ECO:0000313" key="20">
    <source>
        <dbReference type="Proteomes" id="UP000250443"/>
    </source>
</evidence>
<comment type="catalytic activity">
    <reaction evidence="13">
        <text>5-amino-6-(5-phospho-D-ribitylamino)uracil + NADP(+) = 5-amino-6-(5-phospho-D-ribosylamino)uracil + NADPH + H(+)</text>
        <dbReference type="Rhea" id="RHEA:17845"/>
        <dbReference type="ChEBI" id="CHEBI:15378"/>
        <dbReference type="ChEBI" id="CHEBI:57783"/>
        <dbReference type="ChEBI" id="CHEBI:58349"/>
        <dbReference type="ChEBI" id="CHEBI:58421"/>
        <dbReference type="ChEBI" id="CHEBI:58453"/>
        <dbReference type="EC" id="1.1.1.193"/>
    </reaction>
</comment>
<dbReference type="InterPro" id="IPR050765">
    <property type="entry name" value="Riboflavin_Biosynth_HTPR"/>
</dbReference>
<feature type="binding site" evidence="15">
    <location>
        <position position="207"/>
    </location>
    <ligand>
        <name>substrate</name>
    </ligand>
</feature>
<evidence type="ECO:0000256" key="11">
    <source>
        <dbReference type="ARBA" id="ARBA00023002"/>
    </source>
</evidence>
<feature type="region of interest" description="Disordered" evidence="17">
    <location>
        <begin position="1"/>
        <end position="24"/>
    </location>
</feature>
<gene>
    <name evidence="19" type="primary">ribD</name>
    <name evidence="19" type="ORF">NCTC11842_00560</name>
</gene>
<dbReference type="InterPro" id="IPR002734">
    <property type="entry name" value="RibDG_C"/>
</dbReference>
<keyword evidence="9 13" id="KW-0862">Zinc</keyword>
<dbReference type="PANTHER" id="PTHR38011">
    <property type="entry name" value="DIHYDROFOLATE REDUCTASE FAMILY PROTEIN (AFU_ORTHOLOGUE AFUA_8G06820)"/>
    <property type="match status" value="1"/>
</dbReference>
<evidence type="ECO:0000256" key="15">
    <source>
        <dbReference type="PIRSR" id="PIRSR006769-2"/>
    </source>
</evidence>
<feature type="binding site" evidence="15">
    <location>
        <position position="322"/>
    </location>
    <ligand>
        <name>substrate</name>
    </ligand>
</feature>
<dbReference type="InterPro" id="IPR004794">
    <property type="entry name" value="Eubact_RibD"/>
</dbReference>
<keyword evidence="12" id="KW-0511">Multifunctional enzyme</keyword>
<dbReference type="UniPathway" id="UPA00275">
    <property type="reaction ID" value="UER00401"/>
</dbReference>
<dbReference type="Pfam" id="PF01872">
    <property type="entry name" value="RibD_C"/>
    <property type="match status" value="1"/>
</dbReference>
<dbReference type="PROSITE" id="PS00903">
    <property type="entry name" value="CYT_DCMP_DEAMINASES_1"/>
    <property type="match status" value="1"/>
</dbReference>
<dbReference type="GO" id="GO:0008703">
    <property type="term" value="F:5-amino-6-(5-phosphoribosylamino)uracil reductase activity"/>
    <property type="evidence" value="ECO:0007669"/>
    <property type="project" value="UniProtKB-EC"/>
</dbReference>
<dbReference type="InterPro" id="IPR016192">
    <property type="entry name" value="APOBEC/CMP_deaminase_Zn-bd"/>
</dbReference>
<dbReference type="NCBIfam" id="TIGR00227">
    <property type="entry name" value="ribD_Cterm"/>
    <property type="match status" value="1"/>
</dbReference>
<dbReference type="EC" id="1.1.1.193" evidence="13"/>
<evidence type="ECO:0000256" key="13">
    <source>
        <dbReference type="PIRNR" id="PIRNR006769"/>
    </source>
</evidence>
<dbReference type="Gene3D" id="3.40.430.10">
    <property type="entry name" value="Dihydrofolate Reductase, subunit A"/>
    <property type="match status" value="1"/>
</dbReference>